<dbReference type="AlphaFoldDB" id="A0A383DB25"/>
<feature type="non-terminal residue" evidence="2">
    <location>
        <position position="1"/>
    </location>
</feature>
<name>A0A383DB25_9ZZZZ</name>
<dbReference type="PANTHER" id="PTHR38431">
    <property type="entry name" value="BLL2305 PROTEIN"/>
    <property type="match status" value="1"/>
</dbReference>
<proteinExistence type="predicted"/>
<feature type="domain" description="PBP" evidence="1">
    <location>
        <begin position="3"/>
        <end position="185"/>
    </location>
</feature>
<protein>
    <recommendedName>
        <fullName evidence="1">PBP domain-containing protein</fullName>
    </recommendedName>
</protein>
<gene>
    <name evidence="2" type="ORF">METZ01_LOCUS493922</name>
</gene>
<dbReference type="InterPro" id="IPR024370">
    <property type="entry name" value="PBP_domain"/>
</dbReference>
<sequence>ELRRQGILSKFVPVGSMGGVMAVRRGECDLAGSHLMDEKSGTYNRHLMTPEIRMVRGYRRSQGFLYRKDDPRFEGFPDAFESSLDHLLDDPHTHMINRNRGSGTRVLIDQMLGDRKPPGFLYEAKSHQAVAAAVSQERADWGVAIRSVAEDQQLGFVALQDEEYDFFIPRERFEKPAVQKFLLLLEENRVRDKLRELGLIRESSGTGR</sequence>
<dbReference type="EMBL" id="UINC01215406">
    <property type="protein sequence ID" value="SVE41068.1"/>
    <property type="molecule type" value="Genomic_DNA"/>
</dbReference>
<accession>A0A383DB25</accession>
<dbReference type="PANTHER" id="PTHR38431:SF1">
    <property type="entry name" value="BLL2305 PROTEIN"/>
    <property type="match status" value="1"/>
</dbReference>
<evidence type="ECO:0000313" key="2">
    <source>
        <dbReference type="EMBL" id="SVE41068.1"/>
    </source>
</evidence>
<dbReference type="Pfam" id="PF12727">
    <property type="entry name" value="PBP_like"/>
    <property type="match status" value="1"/>
</dbReference>
<organism evidence="2">
    <name type="scientific">marine metagenome</name>
    <dbReference type="NCBI Taxonomy" id="408172"/>
    <lineage>
        <taxon>unclassified sequences</taxon>
        <taxon>metagenomes</taxon>
        <taxon>ecological metagenomes</taxon>
    </lineage>
</organism>
<reference evidence="2" key="1">
    <citation type="submission" date="2018-05" db="EMBL/GenBank/DDBJ databases">
        <authorList>
            <person name="Lanie J.A."/>
            <person name="Ng W.-L."/>
            <person name="Kazmierczak K.M."/>
            <person name="Andrzejewski T.M."/>
            <person name="Davidsen T.M."/>
            <person name="Wayne K.J."/>
            <person name="Tettelin H."/>
            <person name="Glass J.I."/>
            <person name="Rusch D."/>
            <person name="Podicherti R."/>
            <person name="Tsui H.-C.T."/>
            <person name="Winkler M.E."/>
        </authorList>
    </citation>
    <scope>NUCLEOTIDE SEQUENCE</scope>
</reference>
<dbReference type="SUPFAM" id="SSF53850">
    <property type="entry name" value="Periplasmic binding protein-like II"/>
    <property type="match status" value="1"/>
</dbReference>
<evidence type="ECO:0000259" key="1">
    <source>
        <dbReference type="Pfam" id="PF12727"/>
    </source>
</evidence>